<keyword evidence="4" id="KW-0410">Iron transport</keyword>
<dbReference type="InterPro" id="IPR012910">
    <property type="entry name" value="Plug_dom"/>
</dbReference>
<keyword evidence="3 11" id="KW-1134">Transmembrane beta strand</keyword>
<feature type="chain" id="PRO_5007178074" evidence="13">
    <location>
        <begin position="34"/>
        <end position="813"/>
    </location>
</feature>
<evidence type="ECO:0000256" key="13">
    <source>
        <dbReference type="SAM" id="SignalP"/>
    </source>
</evidence>
<dbReference type="GO" id="GO:0009279">
    <property type="term" value="C:cell outer membrane"/>
    <property type="evidence" value="ECO:0007669"/>
    <property type="project" value="UniProtKB-SubCell"/>
</dbReference>
<protein>
    <submittedName>
        <fullName evidence="16">Outer membrane receptor protein</fullName>
    </submittedName>
</protein>
<evidence type="ECO:0000256" key="7">
    <source>
        <dbReference type="ARBA" id="ARBA00023065"/>
    </source>
</evidence>
<keyword evidence="16" id="KW-0675">Receptor</keyword>
<proteinExistence type="inferred from homology"/>
<dbReference type="Proteomes" id="UP000023435">
    <property type="component" value="Unassembled WGS sequence"/>
</dbReference>
<dbReference type="AlphaFoldDB" id="A0A125MMU6"/>
<evidence type="ECO:0000313" key="16">
    <source>
        <dbReference type="EMBL" id="KWS04518.1"/>
    </source>
</evidence>
<keyword evidence="10 11" id="KW-0998">Cell outer membrane</keyword>
<keyword evidence="6" id="KW-0408">Iron</keyword>
<evidence type="ECO:0000256" key="1">
    <source>
        <dbReference type="ARBA" id="ARBA00004571"/>
    </source>
</evidence>
<evidence type="ECO:0000256" key="2">
    <source>
        <dbReference type="ARBA" id="ARBA00022448"/>
    </source>
</evidence>
<name>A0A125MMU6_9GAMM</name>
<keyword evidence="17" id="KW-1185">Reference proteome</keyword>
<sequence length="813" mass="89317">MSLRKHRLVTATATAIAALCGGGLVLAAPAAFAQSAEPNQASAPKELDKITVTAQSREQELQDVPIALQVVTDQLIDDTAAQDLGDLDSFVPGLVVDSQQPTQPGFELRGISTDDFGIGTDPAVGVYVDGVYAGRGGGVLLPFTDVERIEVLKGPQGTLFGRNTAAGAISIITRKPDASATEVKTKLRIGNYGKQYLEGMLNLPTGEDSAFRFNALVNHADGWIQDAATGRDLNPENNWATRAAFKTRFGERTSALISWDHESLDQLGQATTGIIALPPAPGLAPLPVDESAYLDPRKIPTMSDAEGNEESRRFDGVTLIVDHGFDWGGFTSTTSWRDYDSVNRVEEDGTNRNYLYVDSTNTESNRSYYQEFKFSGSTDKLDWIAGASYFKEDARQTSEVNALTDSVDTIVHNLGLAPTPNGYLFGYVDQQLDALGIPIHLLGHRWNETFRNTLDTKAYAVFGDVIWHATDKLNLTVGLRYTRDEKDFSWHNDPRYAPGLDAALDQLEGLGFFDLAGIPRDFFVFDIAFIDPPAMLNKGLTNRDKRSWSDFSPRFVADYHINDDTMVFASLAKGYKAGGFNSLQIGSSFENEDVWNFETGIKKSFPDQRLQLNASAFYYVYDNRQAVRLDSSTSIPRFVVDTSDLEAYGLDFDMRWQATDNFGLDFNASFIDSTYKNYVTSDGIDASGDPTGLPYWSAAGGAYYVVNLADHGDLRFSLRHSYRGKVRCGAESQAQNRCGVSPALDLGEAQNRTDLRIGWTSPQGRWGLAAYGNNLFDNQYINSLGTYGKNVLGTVGARVSEPRTFGVEFSAKY</sequence>
<keyword evidence="8 12" id="KW-0798">TonB box</keyword>
<keyword evidence="5 11" id="KW-0812">Transmembrane</keyword>
<dbReference type="OrthoDB" id="127311at2"/>
<evidence type="ECO:0000256" key="5">
    <source>
        <dbReference type="ARBA" id="ARBA00022692"/>
    </source>
</evidence>
<keyword evidence="13" id="KW-0732">Signal</keyword>
<dbReference type="SUPFAM" id="SSF56935">
    <property type="entry name" value="Porins"/>
    <property type="match status" value="1"/>
</dbReference>
<keyword evidence="2 11" id="KW-0813">Transport</keyword>
<feature type="signal peptide" evidence="13">
    <location>
        <begin position="1"/>
        <end position="33"/>
    </location>
</feature>
<feature type="domain" description="TonB-dependent receptor-like beta-barrel" evidence="14">
    <location>
        <begin position="322"/>
        <end position="775"/>
    </location>
</feature>
<dbReference type="Pfam" id="PF00593">
    <property type="entry name" value="TonB_dep_Rec_b-barrel"/>
    <property type="match status" value="1"/>
</dbReference>
<dbReference type="Pfam" id="PF07715">
    <property type="entry name" value="Plug"/>
    <property type="match status" value="1"/>
</dbReference>
<dbReference type="EMBL" id="JAJA02000001">
    <property type="protein sequence ID" value="KWS04518.1"/>
    <property type="molecule type" value="Genomic_DNA"/>
</dbReference>
<keyword evidence="9 11" id="KW-0472">Membrane</keyword>
<evidence type="ECO:0000256" key="4">
    <source>
        <dbReference type="ARBA" id="ARBA00022496"/>
    </source>
</evidence>
<dbReference type="Gene3D" id="2.40.170.20">
    <property type="entry name" value="TonB-dependent receptor, beta-barrel domain"/>
    <property type="match status" value="1"/>
</dbReference>
<organism evidence="16 17">
    <name type="scientific">Lysobacter capsici AZ78</name>
    <dbReference type="NCBI Taxonomy" id="1444315"/>
    <lineage>
        <taxon>Bacteria</taxon>
        <taxon>Pseudomonadati</taxon>
        <taxon>Pseudomonadota</taxon>
        <taxon>Gammaproteobacteria</taxon>
        <taxon>Lysobacterales</taxon>
        <taxon>Lysobacteraceae</taxon>
        <taxon>Lysobacter</taxon>
    </lineage>
</organism>
<evidence type="ECO:0000256" key="9">
    <source>
        <dbReference type="ARBA" id="ARBA00023136"/>
    </source>
</evidence>
<dbReference type="PROSITE" id="PS52016">
    <property type="entry name" value="TONB_DEPENDENT_REC_3"/>
    <property type="match status" value="1"/>
</dbReference>
<evidence type="ECO:0000256" key="11">
    <source>
        <dbReference type="PROSITE-ProRule" id="PRU01360"/>
    </source>
</evidence>
<comment type="subcellular location">
    <subcellularLocation>
        <location evidence="1 11">Cell outer membrane</location>
        <topology evidence="1 11">Multi-pass membrane protein</topology>
    </subcellularLocation>
</comment>
<dbReference type="PANTHER" id="PTHR32552">
    <property type="entry name" value="FERRICHROME IRON RECEPTOR-RELATED"/>
    <property type="match status" value="1"/>
</dbReference>
<evidence type="ECO:0000313" key="17">
    <source>
        <dbReference type="Proteomes" id="UP000023435"/>
    </source>
</evidence>
<dbReference type="GO" id="GO:0006826">
    <property type="term" value="P:iron ion transport"/>
    <property type="evidence" value="ECO:0007669"/>
    <property type="project" value="UniProtKB-KW"/>
</dbReference>
<reference evidence="16 17" key="1">
    <citation type="journal article" date="2014" name="Genome Announc.">
        <title>Draft Genome Sequence of Lysobacter capsici AZ78, a Bacterium Antagonistic to Plant-Pathogenic Oomycetes.</title>
        <authorList>
            <person name="Puopolo G."/>
            <person name="Sonego P."/>
            <person name="Engelen K."/>
            <person name="Pertot I."/>
        </authorList>
    </citation>
    <scope>NUCLEOTIDE SEQUENCE [LARGE SCALE GENOMIC DNA]</scope>
    <source>
        <strain evidence="16 17">AZ78</strain>
    </source>
</reference>
<evidence type="ECO:0000256" key="3">
    <source>
        <dbReference type="ARBA" id="ARBA00022452"/>
    </source>
</evidence>
<gene>
    <name evidence="16" type="ORF">AZ78_2067</name>
</gene>
<dbReference type="PANTHER" id="PTHR32552:SF81">
    <property type="entry name" value="TONB-DEPENDENT OUTER MEMBRANE RECEPTOR"/>
    <property type="match status" value="1"/>
</dbReference>
<evidence type="ECO:0000259" key="14">
    <source>
        <dbReference type="Pfam" id="PF00593"/>
    </source>
</evidence>
<comment type="similarity">
    <text evidence="11 12">Belongs to the TonB-dependent receptor family.</text>
</comment>
<evidence type="ECO:0000259" key="15">
    <source>
        <dbReference type="Pfam" id="PF07715"/>
    </source>
</evidence>
<evidence type="ECO:0000256" key="10">
    <source>
        <dbReference type="ARBA" id="ARBA00023237"/>
    </source>
</evidence>
<evidence type="ECO:0000256" key="8">
    <source>
        <dbReference type="ARBA" id="ARBA00023077"/>
    </source>
</evidence>
<evidence type="ECO:0000256" key="12">
    <source>
        <dbReference type="RuleBase" id="RU003357"/>
    </source>
</evidence>
<dbReference type="RefSeq" id="WP_036108748.1">
    <property type="nucleotide sequence ID" value="NZ_JAJA02000001.1"/>
</dbReference>
<dbReference type="InterPro" id="IPR000531">
    <property type="entry name" value="Beta-barrel_TonB"/>
</dbReference>
<dbReference type="InterPro" id="IPR036942">
    <property type="entry name" value="Beta-barrel_TonB_sf"/>
</dbReference>
<keyword evidence="7" id="KW-0406">Ion transport</keyword>
<comment type="caution">
    <text evidence="16">The sequence shown here is derived from an EMBL/GenBank/DDBJ whole genome shotgun (WGS) entry which is preliminary data.</text>
</comment>
<evidence type="ECO:0000256" key="6">
    <source>
        <dbReference type="ARBA" id="ARBA00023004"/>
    </source>
</evidence>
<dbReference type="InterPro" id="IPR039426">
    <property type="entry name" value="TonB-dep_rcpt-like"/>
</dbReference>
<accession>A0A125MMU6</accession>
<feature type="domain" description="TonB-dependent receptor plug" evidence="15">
    <location>
        <begin position="61"/>
        <end position="168"/>
    </location>
</feature>